<dbReference type="Pfam" id="PF02770">
    <property type="entry name" value="Acyl-CoA_dh_M"/>
    <property type="match status" value="1"/>
</dbReference>
<dbReference type="PROSITE" id="PS00072">
    <property type="entry name" value="ACYL_COA_DH_1"/>
    <property type="match status" value="1"/>
</dbReference>
<comment type="similarity">
    <text evidence="2 5">Belongs to the acyl-CoA dehydrogenase family.</text>
</comment>
<dbReference type="InterPro" id="IPR046373">
    <property type="entry name" value="Acyl-CoA_Oxase/DH_mid-dom_sf"/>
</dbReference>
<dbReference type="Gene3D" id="2.40.110.10">
    <property type="entry name" value="Butyryl-CoA Dehydrogenase, subunit A, domain 2"/>
    <property type="match status" value="1"/>
</dbReference>
<evidence type="ECO:0000313" key="10">
    <source>
        <dbReference type="EMBL" id="HHM44266.1"/>
    </source>
</evidence>
<dbReference type="Pfam" id="PF00441">
    <property type="entry name" value="Acyl-CoA_dh_1"/>
    <property type="match status" value="1"/>
</dbReference>
<dbReference type="Pfam" id="PF02771">
    <property type="entry name" value="Acyl-CoA_dh_N"/>
    <property type="match status" value="1"/>
</dbReference>
<keyword evidence="3 5" id="KW-0285">Flavoprotein</keyword>
<sequence length="393" mass="43203">MQASSLKPSKRKTRRMNPAESVKNLPTVFPPSYWLDKSEREEFPVEFWRECMRLRLPGFLTPEKYGGLGRSLEDLVDVVVFLGEHGFGTGVYPLLSNNMSSLVLLNSGDEKLAELFLPKLAMGEYIMGLAITEKTSGSDVLSITTKAEYRNGVYVVNGEKMFVNNIDAATHMLLAARTTPADKAGKRSEGLTLFILDLKQEGVSFQPLPKTGTNYYKTGMMTLKDVEISGERVVGPVGRGWKTLTAALNPDRIVYAALGAGSALYAVKTASAHAVERVVFGKPVGSYQGIQLPLAENYTLAEAARLLCIEAARAYDRGERADVLACMAKYMASEVAVKSLTHAMQVLGGYGYLKERHLERVLRDMLLLKSGPITQELALAYVAERGLMLPRSY</sequence>
<dbReference type="InterPro" id="IPR009075">
    <property type="entry name" value="AcylCo_DH/oxidase_C"/>
</dbReference>
<reference evidence="10" key="1">
    <citation type="journal article" date="2020" name="mSystems">
        <title>Genome- and Community-Level Interaction Insights into Carbon Utilization and Element Cycling Functions of Hydrothermarchaeota in Hydrothermal Sediment.</title>
        <authorList>
            <person name="Zhou Z."/>
            <person name="Liu Y."/>
            <person name="Xu W."/>
            <person name="Pan J."/>
            <person name="Luo Z.H."/>
            <person name="Li M."/>
        </authorList>
    </citation>
    <scope>NUCLEOTIDE SEQUENCE [LARGE SCALE GENOMIC DNA]</scope>
    <source>
        <strain evidence="10">SpSt-1074</strain>
    </source>
</reference>
<evidence type="ECO:0000259" key="9">
    <source>
        <dbReference type="Pfam" id="PF02771"/>
    </source>
</evidence>
<dbReference type="Gene3D" id="1.10.540.10">
    <property type="entry name" value="Acyl-CoA dehydrogenase/oxidase, N-terminal domain"/>
    <property type="match status" value="1"/>
</dbReference>
<keyword evidence="4 5" id="KW-0274">FAD</keyword>
<organism evidence="10">
    <name type="scientific">Caldiarchaeum subterraneum</name>
    <dbReference type="NCBI Taxonomy" id="311458"/>
    <lineage>
        <taxon>Archaea</taxon>
        <taxon>Nitrososphaerota</taxon>
        <taxon>Candidatus Caldarchaeales</taxon>
        <taxon>Candidatus Caldarchaeaceae</taxon>
        <taxon>Candidatus Caldarchaeum</taxon>
    </lineage>
</organism>
<proteinExistence type="inferred from homology"/>
<dbReference type="InterPro" id="IPR006091">
    <property type="entry name" value="Acyl-CoA_Oxase/DH_mid-dom"/>
</dbReference>
<feature type="domain" description="Acyl-CoA dehydrogenase/oxidase C-terminal" evidence="7">
    <location>
        <begin position="238"/>
        <end position="385"/>
    </location>
</feature>
<dbReference type="EMBL" id="DRXH01000106">
    <property type="protein sequence ID" value="HHM44266.1"/>
    <property type="molecule type" value="Genomic_DNA"/>
</dbReference>
<dbReference type="PROSITE" id="PS00073">
    <property type="entry name" value="ACYL_COA_DH_2"/>
    <property type="match status" value="1"/>
</dbReference>
<evidence type="ECO:0000256" key="5">
    <source>
        <dbReference type="RuleBase" id="RU362125"/>
    </source>
</evidence>
<dbReference type="Gene3D" id="1.20.140.10">
    <property type="entry name" value="Butyryl-CoA Dehydrogenase, subunit A, domain 3"/>
    <property type="match status" value="1"/>
</dbReference>
<dbReference type="InterPro" id="IPR036250">
    <property type="entry name" value="AcylCo_DH-like_C"/>
</dbReference>
<dbReference type="InterPro" id="IPR037069">
    <property type="entry name" value="AcylCoA_DH/ox_N_sf"/>
</dbReference>
<dbReference type="PANTHER" id="PTHR43884">
    <property type="entry name" value="ACYL-COA DEHYDROGENASE"/>
    <property type="match status" value="1"/>
</dbReference>
<feature type="region of interest" description="Disordered" evidence="6">
    <location>
        <begin position="1"/>
        <end position="22"/>
    </location>
</feature>
<comment type="cofactor">
    <cofactor evidence="1 5">
        <name>FAD</name>
        <dbReference type="ChEBI" id="CHEBI:57692"/>
    </cofactor>
</comment>
<protein>
    <submittedName>
        <fullName evidence="10">Acyl-CoA dehydrogenase</fullName>
    </submittedName>
</protein>
<comment type="caution">
    <text evidence="10">The sequence shown here is derived from an EMBL/GenBank/DDBJ whole genome shotgun (WGS) entry which is preliminary data.</text>
</comment>
<dbReference type="GO" id="GO:0050660">
    <property type="term" value="F:flavin adenine dinucleotide binding"/>
    <property type="evidence" value="ECO:0007669"/>
    <property type="project" value="InterPro"/>
</dbReference>
<dbReference type="CDD" id="cd00567">
    <property type="entry name" value="ACAD"/>
    <property type="match status" value="1"/>
</dbReference>
<accession>A0A7J3VTU2</accession>
<dbReference type="InterPro" id="IPR006089">
    <property type="entry name" value="Acyl-CoA_DH_CS"/>
</dbReference>
<dbReference type="SUPFAM" id="SSF56645">
    <property type="entry name" value="Acyl-CoA dehydrogenase NM domain-like"/>
    <property type="match status" value="1"/>
</dbReference>
<evidence type="ECO:0000259" key="8">
    <source>
        <dbReference type="Pfam" id="PF02770"/>
    </source>
</evidence>
<dbReference type="PANTHER" id="PTHR43884:SF12">
    <property type="entry name" value="ISOVALERYL-COA DEHYDROGENASE, MITOCHONDRIAL-RELATED"/>
    <property type="match status" value="1"/>
</dbReference>
<dbReference type="SUPFAM" id="SSF47203">
    <property type="entry name" value="Acyl-CoA dehydrogenase C-terminal domain-like"/>
    <property type="match status" value="1"/>
</dbReference>
<evidence type="ECO:0000256" key="2">
    <source>
        <dbReference type="ARBA" id="ARBA00009347"/>
    </source>
</evidence>
<dbReference type="AlphaFoldDB" id="A0A7J3VTU2"/>
<name>A0A7J3VTU2_CALS0</name>
<feature type="domain" description="Acyl-CoA oxidase/dehydrogenase middle" evidence="8">
    <location>
        <begin position="129"/>
        <end position="226"/>
    </location>
</feature>
<keyword evidence="5" id="KW-0560">Oxidoreductase</keyword>
<evidence type="ECO:0000256" key="1">
    <source>
        <dbReference type="ARBA" id="ARBA00001974"/>
    </source>
</evidence>
<dbReference type="GO" id="GO:0003995">
    <property type="term" value="F:acyl-CoA dehydrogenase activity"/>
    <property type="evidence" value="ECO:0007669"/>
    <property type="project" value="InterPro"/>
</dbReference>
<evidence type="ECO:0000259" key="7">
    <source>
        <dbReference type="Pfam" id="PF00441"/>
    </source>
</evidence>
<evidence type="ECO:0000256" key="6">
    <source>
        <dbReference type="SAM" id="MobiDB-lite"/>
    </source>
</evidence>
<evidence type="ECO:0000256" key="3">
    <source>
        <dbReference type="ARBA" id="ARBA00022630"/>
    </source>
</evidence>
<evidence type="ECO:0000256" key="4">
    <source>
        <dbReference type="ARBA" id="ARBA00022827"/>
    </source>
</evidence>
<gene>
    <name evidence="10" type="ORF">ENM31_03085</name>
</gene>
<dbReference type="InterPro" id="IPR009100">
    <property type="entry name" value="AcylCoA_DH/oxidase_NM_dom_sf"/>
</dbReference>
<feature type="domain" description="Acyl-CoA dehydrogenase/oxidase N-terminal" evidence="9">
    <location>
        <begin position="39"/>
        <end position="124"/>
    </location>
</feature>
<dbReference type="InterPro" id="IPR013786">
    <property type="entry name" value="AcylCoA_DH/ox_N"/>
</dbReference>